<dbReference type="Proteomes" id="UP000663852">
    <property type="component" value="Unassembled WGS sequence"/>
</dbReference>
<gene>
    <name evidence="10" type="ORF">EDS130_LOCUS3756</name>
</gene>
<evidence type="ECO:0000256" key="5">
    <source>
        <dbReference type="ARBA" id="ARBA00022833"/>
    </source>
</evidence>
<comment type="caution">
    <text evidence="10">The sequence shown here is derived from an EMBL/GenBank/DDBJ whole genome shotgun (WGS) entry which is preliminary data.</text>
</comment>
<dbReference type="CDD" id="cd08662">
    <property type="entry name" value="M13"/>
    <property type="match status" value="1"/>
</dbReference>
<comment type="cofactor">
    <cofactor evidence="1">
        <name>Zn(2+)</name>
        <dbReference type="ChEBI" id="CHEBI:29105"/>
    </cofactor>
</comment>
<reference evidence="10" key="1">
    <citation type="submission" date="2021-02" db="EMBL/GenBank/DDBJ databases">
        <authorList>
            <person name="Nowell W R."/>
        </authorList>
    </citation>
    <scope>NUCLEOTIDE SEQUENCE</scope>
</reference>
<keyword evidence="7" id="KW-0812">Transmembrane</keyword>
<feature type="transmembrane region" description="Helical" evidence="7">
    <location>
        <begin position="60"/>
        <end position="82"/>
    </location>
</feature>
<dbReference type="GO" id="GO:0004222">
    <property type="term" value="F:metalloendopeptidase activity"/>
    <property type="evidence" value="ECO:0007669"/>
    <property type="project" value="InterPro"/>
</dbReference>
<keyword evidence="2" id="KW-0645">Protease</keyword>
<protein>
    <submittedName>
        <fullName evidence="10">Uncharacterized protein</fullName>
    </submittedName>
</protein>
<evidence type="ECO:0000256" key="3">
    <source>
        <dbReference type="ARBA" id="ARBA00022723"/>
    </source>
</evidence>
<dbReference type="PANTHER" id="PTHR11733:SF208">
    <property type="entry name" value="PEPTIDASE M13 C-TERMINAL DOMAIN-CONTAINING PROTEIN"/>
    <property type="match status" value="1"/>
</dbReference>
<dbReference type="GO" id="GO:0016485">
    <property type="term" value="P:protein processing"/>
    <property type="evidence" value="ECO:0007669"/>
    <property type="project" value="TreeGrafter"/>
</dbReference>
<dbReference type="AlphaFoldDB" id="A0A813RB61"/>
<dbReference type="InterPro" id="IPR042089">
    <property type="entry name" value="Peptidase_M13_dom_2"/>
</dbReference>
<evidence type="ECO:0000256" key="6">
    <source>
        <dbReference type="ARBA" id="ARBA00023049"/>
    </source>
</evidence>
<evidence type="ECO:0000256" key="1">
    <source>
        <dbReference type="ARBA" id="ARBA00001947"/>
    </source>
</evidence>
<proteinExistence type="predicted"/>
<dbReference type="SUPFAM" id="SSF55486">
    <property type="entry name" value="Metalloproteases ('zincins'), catalytic domain"/>
    <property type="match status" value="1"/>
</dbReference>
<keyword evidence="6" id="KW-0482">Metalloprotease</keyword>
<evidence type="ECO:0000256" key="4">
    <source>
        <dbReference type="ARBA" id="ARBA00022801"/>
    </source>
</evidence>
<dbReference type="Gene3D" id="3.40.390.10">
    <property type="entry name" value="Collagenase (Catalytic Domain)"/>
    <property type="match status" value="1"/>
</dbReference>
<dbReference type="InterPro" id="IPR024079">
    <property type="entry name" value="MetalloPept_cat_dom_sf"/>
</dbReference>
<dbReference type="GO" id="GO:0005886">
    <property type="term" value="C:plasma membrane"/>
    <property type="evidence" value="ECO:0007669"/>
    <property type="project" value="TreeGrafter"/>
</dbReference>
<feature type="domain" description="Peptidase M13 N-terminal" evidence="9">
    <location>
        <begin position="115"/>
        <end position="502"/>
    </location>
</feature>
<keyword evidence="5" id="KW-0862">Zinc</keyword>
<dbReference type="InterPro" id="IPR000718">
    <property type="entry name" value="Peptidase_M13"/>
</dbReference>
<dbReference type="InterPro" id="IPR018497">
    <property type="entry name" value="Peptidase_M13_C"/>
</dbReference>
<evidence type="ECO:0000313" key="11">
    <source>
        <dbReference type="Proteomes" id="UP000663852"/>
    </source>
</evidence>
<dbReference type="PANTHER" id="PTHR11733">
    <property type="entry name" value="ZINC METALLOPROTEASE FAMILY M13 NEPRILYSIN-RELATED"/>
    <property type="match status" value="1"/>
</dbReference>
<dbReference type="Pfam" id="PF05649">
    <property type="entry name" value="Peptidase_M13_N"/>
    <property type="match status" value="1"/>
</dbReference>
<keyword evidence="7" id="KW-1133">Transmembrane helix</keyword>
<accession>A0A813RB61</accession>
<dbReference type="InterPro" id="IPR008753">
    <property type="entry name" value="Peptidase_M13_N"/>
</dbReference>
<dbReference type="PROSITE" id="PS51885">
    <property type="entry name" value="NEPRILYSIN"/>
    <property type="match status" value="1"/>
</dbReference>
<name>A0A813RB61_ADIRI</name>
<dbReference type="PRINTS" id="PR00786">
    <property type="entry name" value="NEPRILYSIN"/>
</dbReference>
<feature type="domain" description="Peptidase M13 C-terminal" evidence="8">
    <location>
        <begin position="561"/>
        <end position="767"/>
    </location>
</feature>
<evidence type="ECO:0000256" key="2">
    <source>
        <dbReference type="ARBA" id="ARBA00022670"/>
    </source>
</evidence>
<keyword evidence="7" id="KW-0472">Membrane</keyword>
<dbReference type="OrthoDB" id="6475849at2759"/>
<evidence type="ECO:0000259" key="9">
    <source>
        <dbReference type="Pfam" id="PF05649"/>
    </source>
</evidence>
<organism evidence="10 11">
    <name type="scientific">Adineta ricciae</name>
    <name type="common">Rotifer</name>
    <dbReference type="NCBI Taxonomy" id="249248"/>
    <lineage>
        <taxon>Eukaryota</taxon>
        <taxon>Metazoa</taxon>
        <taxon>Spiralia</taxon>
        <taxon>Gnathifera</taxon>
        <taxon>Rotifera</taxon>
        <taxon>Eurotatoria</taxon>
        <taxon>Bdelloidea</taxon>
        <taxon>Adinetida</taxon>
        <taxon>Adinetidae</taxon>
        <taxon>Adineta</taxon>
    </lineage>
</organism>
<keyword evidence="3" id="KW-0479">Metal-binding</keyword>
<keyword evidence="4" id="KW-0378">Hydrolase</keyword>
<dbReference type="GO" id="GO:0046872">
    <property type="term" value="F:metal ion binding"/>
    <property type="evidence" value="ECO:0007669"/>
    <property type="project" value="UniProtKB-KW"/>
</dbReference>
<evidence type="ECO:0000313" key="10">
    <source>
        <dbReference type="EMBL" id="CAF0779496.1"/>
    </source>
</evidence>
<dbReference type="Gene3D" id="1.10.1380.10">
    <property type="entry name" value="Neutral endopeptidase , domain2"/>
    <property type="match status" value="1"/>
</dbReference>
<dbReference type="Pfam" id="PF01431">
    <property type="entry name" value="Peptidase_M13"/>
    <property type="match status" value="1"/>
</dbReference>
<evidence type="ECO:0000256" key="7">
    <source>
        <dbReference type="SAM" id="Phobius"/>
    </source>
</evidence>
<sequence length="768" mass="88818">MKERPMASVPVSLGEHESLMTEVQVRSPSTATAATTTTTMKHKKPTNWLKAYLCQNKMTFGLCLSLLLAITIVMSLLFLYALHTRLRPEQKLCLTPECITLAADTYNAMDITVDPCEDFYQFACGNWDKSHPIPEGRSVRSSFESFVNDVVDLYRELLRKPVLSTEPDAVRKLKIFYQTCISTERDSPAVENATYHILMQHLDRFGGFPPLYGEQWQSKSSLERLLATLHLEFNIEPLFELKVAADDMNNSQHIILINHPSLFLQASAAYESEEEIDAYLNFMVSVATSLGVDRSQARSEMQRILTFEKAIANIRDDQPSNTVMDFYKKISVGELQQMIKSINWTVYFHIVFKEFIPPDESIVVLYASQYMEDLERLIRRFDIRTMTGYALWRVIASLVPDLSKTFREAHYELARLTQGAALNGIGSHCLLNRADETFAQSMTYLYLKSQSDDNIREELQEVILNIRSTFYETIKRNTWMTNDTKKVALAKAQLMNEFIAYPLEALNETYLNISHAHLNIAFDNHLNNVINLLGNEVRKNIALFRKPVDKNQWMTSSAQVNALYDSNRNAIIIPVGMTRPFLYSSKFPHFVIYGRIGMVIAHEIIHGFDTNGRYFDEHGNLNQWWNNETDATYRETERCIVEQYSNYTYEQVNMTLNGNTTRSENIADIAGTELAFLAYKQWLKVHGDELRLPLLNNYTHEQMFFIAFSQIWCGNYLNERLRKDIRDMIHTPFRYRMIGSLHSSHHFSRVFQCKENAKMNPQTKCTVF</sequence>
<dbReference type="EMBL" id="CAJNOJ010000009">
    <property type="protein sequence ID" value="CAF0779496.1"/>
    <property type="molecule type" value="Genomic_DNA"/>
</dbReference>
<evidence type="ECO:0000259" key="8">
    <source>
        <dbReference type="Pfam" id="PF01431"/>
    </source>
</evidence>